<name>A0ABS7U6I0_9BACT</name>
<evidence type="ECO:0008006" key="5">
    <source>
        <dbReference type="Google" id="ProtNLM"/>
    </source>
</evidence>
<evidence type="ECO:0000256" key="2">
    <source>
        <dbReference type="SAM" id="SignalP"/>
    </source>
</evidence>
<keyword evidence="4" id="KW-1185">Reference proteome</keyword>
<reference evidence="3" key="1">
    <citation type="submission" date="2021-08" db="EMBL/GenBank/DDBJ databases">
        <authorList>
            <person name="Stevens D.C."/>
        </authorList>
    </citation>
    <scope>NUCLEOTIDE SEQUENCE</scope>
    <source>
        <strain evidence="3">DSM 53165</strain>
    </source>
</reference>
<evidence type="ECO:0000313" key="4">
    <source>
        <dbReference type="Proteomes" id="UP001139031"/>
    </source>
</evidence>
<dbReference type="EMBL" id="JAIRAU010000060">
    <property type="protein sequence ID" value="MBZ5716058.1"/>
    <property type="molecule type" value="Genomic_DNA"/>
</dbReference>
<protein>
    <recommendedName>
        <fullName evidence="5">Right handed beta helix domain-containing protein</fullName>
    </recommendedName>
</protein>
<dbReference type="SUPFAM" id="SSF51126">
    <property type="entry name" value="Pectin lyase-like"/>
    <property type="match status" value="1"/>
</dbReference>
<dbReference type="InterPro" id="IPR011050">
    <property type="entry name" value="Pectin_lyase_fold/virulence"/>
</dbReference>
<proteinExistence type="predicted"/>
<accession>A0ABS7U6I0</accession>
<dbReference type="Gene3D" id="2.160.20.10">
    <property type="entry name" value="Single-stranded right-handed beta-helix, Pectin lyase-like"/>
    <property type="match status" value="1"/>
</dbReference>
<dbReference type="RefSeq" id="WP_224197800.1">
    <property type="nucleotide sequence ID" value="NZ_JAIRAU010000060.1"/>
</dbReference>
<evidence type="ECO:0000313" key="3">
    <source>
        <dbReference type="EMBL" id="MBZ5716058.1"/>
    </source>
</evidence>
<gene>
    <name evidence="3" type="ORF">K7C98_43075</name>
</gene>
<dbReference type="Proteomes" id="UP001139031">
    <property type="component" value="Unassembled WGS sequence"/>
</dbReference>
<feature type="region of interest" description="Disordered" evidence="1">
    <location>
        <begin position="80"/>
        <end position="107"/>
    </location>
</feature>
<comment type="caution">
    <text evidence="3">The sequence shown here is derived from an EMBL/GenBank/DDBJ whole genome shotgun (WGS) entry which is preliminary data.</text>
</comment>
<dbReference type="InterPro" id="IPR012334">
    <property type="entry name" value="Pectin_lyas_fold"/>
</dbReference>
<dbReference type="PROSITE" id="PS51257">
    <property type="entry name" value="PROKAR_LIPOPROTEIN"/>
    <property type="match status" value="1"/>
</dbReference>
<evidence type="ECO:0000256" key="1">
    <source>
        <dbReference type="SAM" id="MobiDB-lite"/>
    </source>
</evidence>
<feature type="signal peptide" evidence="2">
    <location>
        <begin position="1"/>
        <end position="22"/>
    </location>
</feature>
<organism evidence="3 4">
    <name type="scientific">Nannocystis pusilla</name>
    <dbReference type="NCBI Taxonomy" id="889268"/>
    <lineage>
        <taxon>Bacteria</taxon>
        <taxon>Pseudomonadati</taxon>
        <taxon>Myxococcota</taxon>
        <taxon>Polyangia</taxon>
        <taxon>Nannocystales</taxon>
        <taxon>Nannocystaceae</taxon>
        <taxon>Nannocystis</taxon>
    </lineage>
</organism>
<keyword evidence="2" id="KW-0732">Signal</keyword>
<feature type="chain" id="PRO_5047134310" description="Right handed beta helix domain-containing protein" evidence="2">
    <location>
        <begin position="23"/>
        <end position="519"/>
    </location>
</feature>
<feature type="region of interest" description="Disordered" evidence="1">
    <location>
        <begin position="492"/>
        <end position="519"/>
    </location>
</feature>
<sequence>MRISLFWRGVGFGLGFGFIAAACTPGGKQTDTSSESDTDSCQPGSLNCVCEANGCDPGLVCASGYCVEGSEATTDVTITSTSATPTSVSETEPDTTEPTEGSMTTEAPQCNDGPGMSQTCPDPTPYCLAEGVCSGCAGLTSCADIDVSTPACDADSGLCVECTADDASACGGNTPVCDAAANACTKCVDHEQCPSGACNIATGACFEDALWVDRKAASCDGDGTQEAPFCEIQDAIEVIPTDTPTLVRVVPGPTAYKAKIDVGSNVIAAIVGEGGAATIDVDVDALLVNDDARVYLKDLRFVGTSMSAGNGVVCLNAEVWTDSVDFSSRESVAIDAIGCTLQLRRSRVYANPGGGIKVDKGTTRIENTFVTSNGSNFSQYGGIHVVSGGELNIVYATIVGNNSDATADSLHCLDPGTVTLRNAVLFGQSQATSVSCDGAVASDSIVDSTLLAGDNVTVEVSAQSSWFTGAASGDFHVKAGAPFAELGRWRSGDPAVDYDGDPRPDVDLASDWAGADRLP</sequence>
<feature type="compositionally biased region" description="Low complexity" evidence="1">
    <location>
        <begin position="80"/>
        <end position="90"/>
    </location>
</feature>